<dbReference type="RefSeq" id="XP_044663588.1">
    <property type="nucleotide sequence ID" value="XM_044807653.1"/>
</dbReference>
<dbReference type="PROSITE" id="PS50297">
    <property type="entry name" value="ANK_REP_REGION"/>
    <property type="match status" value="1"/>
</dbReference>
<proteinExistence type="predicted"/>
<dbReference type="GeneID" id="68297715"/>
<dbReference type="OrthoDB" id="3643233at2759"/>
<reference evidence="5 6" key="1">
    <citation type="submission" date="2021-01" db="EMBL/GenBank/DDBJ databases">
        <title>Cercospora kikuchii MAFF 305040 whole genome shotgun sequence.</title>
        <authorList>
            <person name="Kashiwa T."/>
            <person name="Suzuki T."/>
        </authorList>
    </citation>
    <scope>NUCLEOTIDE SEQUENCE [LARGE SCALE GENOMIC DNA]</scope>
    <source>
        <strain evidence="5 6">MAFF 305040</strain>
    </source>
</reference>
<evidence type="ECO:0000256" key="3">
    <source>
        <dbReference type="PROSITE-ProRule" id="PRU00023"/>
    </source>
</evidence>
<feature type="repeat" description="ANK" evidence="3">
    <location>
        <begin position="561"/>
        <end position="600"/>
    </location>
</feature>
<sequence length="849" mass="93794">MDPLSITAGIIAILGAATTTTSTLSKLRAAGKAPELFDELSNEVEALRSVLVVVRVCLRRVQHSEFEQDIHESIGGLLQNTTDVALELRSMLEFQLRADEGRTKEGRTKVNRRDWMKYGPEVERIKQKIRDARDNLQTGLTALNVIQGDITRQLVVQIQGFHISQQDGLPAAPSPSLQQMLANYAASNPLSEILQYSGADSMRQGIPLPHVTQLSQQNRIAAASSQQAQHVVSQNESVATSDLAQKRYHPMPILENQDKSSIIIAGNDVTLSSSYVQSSAPEAVIVTATLSGRRCHVSCDCACHVRIAGCTPRWLKGVLGQLMFDYIPAIYTRPCTKDSCLKASHKSSFSYHFPSWLAWKTLEFQHHCCGLSSYGSTWSLRLNVDAQPNPLWIGFLVAFQFRDVKHVQESIASGAIHPQMVVDGVPLFLCVYTYSYLVYSSLESSVSLCDLVKRAGFAVSLGAHVPRSIYGEFAAHFWEDLGIDMDDLVEYLDFTALHCAIVLPQAGSASAQVIVQNNMRDIETPDALGRTPLHWACATRSLDFVQALLKADALPNPKDRSGMTALHHASGGLVQVELNTRLAILEILLFYGADVNSADRHDKTPLHQARDAETSQLLLAHDARADAFDRFFYTPLFRAHNAAQVEVLVAYGAQVATVSIGGGTAAHEFASYQYDGGLEILEALARHGANLHAINDCGETPFHRAIIANSSLTLQALRKAQGRDPQRENPIYTLSGGNYLHLAACYADAYTLAELSLLDLSGHHPDGRNSHGDTAEEAFRFYEDYEDWKWAKLDLSARNERRKAWEALVKEAREQNKDRRIEELDSSDDDFDDDSEEVTYPMPGSFDTA</sequence>
<dbReference type="Pfam" id="PF13637">
    <property type="entry name" value="Ank_4"/>
    <property type="match status" value="1"/>
</dbReference>
<evidence type="ECO:0000256" key="1">
    <source>
        <dbReference type="ARBA" id="ARBA00022737"/>
    </source>
</evidence>
<keyword evidence="1" id="KW-0677">Repeat</keyword>
<dbReference type="InterPro" id="IPR036770">
    <property type="entry name" value="Ankyrin_rpt-contain_sf"/>
</dbReference>
<evidence type="ECO:0000313" key="6">
    <source>
        <dbReference type="Proteomes" id="UP000825890"/>
    </source>
</evidence>
<dbReference type="PANTHER" id="PTHR24134:SF9">
    <property type="entry name" value="ANKYRIN REPEAT AND SOCS BOX PROTEIN 8"/>
    <property type="match status" value="1"/>
</dbReference>
<dbReference type="PROSITE" id="PS50088">
    <property type="entry name" value="ANK_REPEAT"/>
    <property type="match status" value="2"/>
</dbReference>
<dbReference type="Proteomes" id="UP000825890">
    <property type="component" value="Unassembled WGS sequence"/>
</dbReference>
<feature type="compositionally biased region" description="Basic and acidic residues" evidence="4">
    <location>
        <begin position="812"/>
        <end position="823"/>
    </location>
</feature>
<name>A0A9P3CV31_9PEZI</name>
<feature type="region of interest" description="Disordered" evidence="4">
    <location>
        <begin position="812"/>
        <end position="849"/>
    </location>
</feature>
<feature type="compositionally biased region" description="Acidic residues" evidence="4">
    <location>
        <begin position="824"/>
        <end position="837"/>
    </location>
</feature>
<evidence type="ECO:0000256" key="4">
    <source>
        <dbReference type="SAM" id="MobiDB-lite"/>
    </source>
</evidence>
<gene>
    <name evidence="5" type="ORF">CKM354_001214000</name>
</gene>
<organism evidence="5 6">
    <name type="scientific">Cercospora kikuchii</name>
    <dbReference type="NCBI Taxonomy" id="84275"/>
    <lineage>
        <taxon>Eukaryota</taxon>
        <taxon>Fungi</taxon>
        <taxon>Dikarya</taxon>
        <taxon>Ascomycota</taxon>
        <taxon>Pezizomycotina</taxon>
        <taxon>Dothideomycetes</taxon>
        <taxon>Dothideomycetidae</taxon>
        <taxon>Mycosphaerellales</taxon>
        <taxon>Mycosphaerellaceae</taxon>
        <taxon>Cercospora</taxon>
    </lineage>
</organism>
<feature type="repeat" description="ANK" evidence="3">
    <location>
        <begin position="528"/>
        <end position="560"/>
    </location>
</feature>
<evidence type="ECO:0008006" key="7">
    <source>
        <dbReference type="Google" id="ProtNLM"/>
    </source>
</evidence>
<dbReference type="AlphaFoldDB" id="A0A9P3CV31"/>
<dbReference type="SMART" id="SM00248">
    <property type="entry name" value="ANK"/>
    <property type="match status" value="5"/>
</dbReference>
<comment type="caution">
    <text evidence="5">The sequence shown here is derived from an EMBL/GenBank/DDBJ whole genome shotgun (WGS) entry which is preliminary data.</text>
</comment>
<keyword evidence="2 3" id="KW-0040">ANK repeat</keyword>
<evidence type="ECO:0000256" key="2">
    <source>
        <dbReference type="ARBA" id="ARBA00023043"/>
    </source>
</evidence>
<dbReference type="EMBL" id="BOLY01000008">
    <property type="protein sequence ID" value="GIZ49101.1"/>
    <property type="molecule type" value="Genomic_DNA"/>
</dbReference>
<accession>A0A9P3CV31</accession>
<dbReference type="Gene3D" id="1.25.40.20">
    <property type="entry name" value="Ankyrin repeat-containing domain"/>
    <property type="match status" value="3"/>
</dbReference>
<keyword evidence="6" id="KW-1185">Reference proteome</keyword>
<evidence type="ECO:0000313" key="5">
    <source>
        <dbReference type="EMBL" id="GIZ49101.1"/>
    </source>
</evidence>
<dbReference type="PRINTS" id="PR01415">
    <property type="entry name" value="ANKYRIN"/>
</dbReference>
<dbReference type="InterPro" id="IPR002110">
    <property type="entry name" value="Ankyrin_rpt"/>
</dbReference>
<dbReference type="PANTHER" id="PTHR24134">
    <property type="entry name" value="ANKYRIN REPEAT-CONTAINING PROTEIN DDB_G0279043"/>
    <property type="match status" value="1"/>
</dbReference>
<dbReference type="SUPFAM" id="SSF48403">
    <property type="entry name" value="Ankyrin repeat"/>
    <property type="match status" value="1"/>
</dbReference>
<protein>
    <recommendedName>
        <fullName evidence="7">Fungal N-terminal domain-containing protein</fullName>
    </recommendedName>
</protein>
<dbReference type="Pfam" id="PF12796">
    <property type="entry name" value="Ank_2"/>
    <property type="match status" value="1"/>
</dbReference>